<feature type="coiled-coil region" evidence="1">
    <location>
        <begin position="225"/>
        <end position="252"/>
    </location>
</feature>
<keyword evidence="4" id="KW-1185">Reference proteome</keyword>
<evidence type="ECO:0000259" key="2">
    <source>
        <dbReference type="Pfam" id="PF22422"/>
    </source>
</evidence>
<protein>
    <recommendedName>
        <fullName evidence="2">Mannosylglycerate hydrolase MGH1-like glycoside hydrolase domain-containing protein</fullName>
    </recommendedName>
</protein>
<dbReference type="GO" id="GO:0005975">
    <property type="term" value="P:carbohydrate metabolic process"/>
    <property type="evidence" value="ECO:0007669"/>
    <property type="project" value="InterPro"/>
</dbReference>
<dbReference type="InterPro" id="IPR012341">
    <property type="entry name" value="6hp_glycosidase-like_sf"/>
</dbReference>
<proteinExistence type="predicted"/>
<reference evidence="3 4" key="1">
    <citation type="submission" date="2019-04" db="EMBL/GenBank/DDBJ databases">
        <title>Cohnella sp. nov. isolated from preserved vegetables.</title>
        <authorList>
            <person name="Lin S.-Y."/>
            <person name="Hung M.-H."/>
            <person name="Young C.-C."/>
        </authorList>
    </citation>
    <scope>NUCLEOTIDE SEQUENCE [LARGE SCALE GENOMIC DNA]</scope>
    <source>
        <strain evidence="3 4">CC-MHH1044</strain>
    </source>
</reference>
<dbReference type="OrthoDB" id="3796688at2"/>
<gene>
    <name evidence="3" type="ORF">E6C55_04610</name>
</gene>
<evidence type="ECO:0000313" key="3">
    <source>
        <dbReference type="EMBL" id="THF83448.1"/>
    </source>
</evidence>
<comment type="caution">
    <text evidence="3">The sequence shown here is derived from an EMBL/GenBank/DDBJ whole genome shotgun (WGS) entry which is preliminary data.</text>
</comment>
<dbReference type="Gene3D" id="1.50.10.10">
    <property type="match status" value="1"/>
</dbReference>
<keyword evidence="1" id="KW-0175">Coiled coil</keyword>
<feature type="domain" description="Mannosylglycerate hydrolase MGH1-like glycoside hydrolase" evidence="2">
    <location>
        <begin position="424"/>
        <end position="536"/>
    </location>
</feature>
<dbReference type="InterPro" id="IPR054491">
    <property type="entry name" value="MGH1-like_GH"/>
</dbReference>
<sequence length="674" mass="74761">MFKLEDYELDLRRCLAPEKHVWAGSGYSTAAPERRTVAGVSGCYSPPYAAGDLRLGFTLVADGHRIPDTGHLGKGDVGLLYAEERWRPDRIVRRGTYHHRLDGKLLSLGVVSELVPLYGLHGFALKLTVRNRSGRSVRLSVLPQVEPGKPARVSLDEWDYGWPDTSAEAARSAGDGVWENPDARITLLQEDDGIMTLEHGEERIMRFAVGIGAAGVPFRAEGTLAQLESRTREAWERRLEEASARLPSLSSDIPGLEAYYRRSLLSGLICLWDNPEFAMQPFPVVSGIEGAGICCYPWDAGGYAAKTMGLLLGEEKSLELARLMAASGIDRHSRFAPSGKGANVPYSYSLWSYVHFVWSVMLLHGGGEDLYPAMRELVLKDDGRLREWNGLLDYGLQPNLLEMRGAGYEHIVASPNAERAWSYERLAELAEKLGQGGEEAAQWRGKAEAIRRSIRERLWDEEKGWFKALYPDGHEETIYSIQYFDALRFGACTEPMAERMLEQVRDGAFLGEYGVSSVSAEDELHYELNDPDWSGAGTYTGDAPMLALTLWERGYPDKAWDVLKRLFWMGRHLPYYPQEHYCDRPAVPAHKRANVVAGLSGAEAILFGLAGIEPGLDGSLSVRPCPPAEGTIRIDGFRHRGHTVDIAMSPGHCEIVCDGRPVYAGAPRAVRIVN</sequence>
<evidence type="ECO:0000256" key="1">
    <source>
        <dbReference type="SAM" id="Coils"/>
    </source>
</evidence>
<dbReference type="AlphaFoldDB" id="A0A4S4C6D9"/>
<dbReference type="Proteomes" id="UP000310636">
    <property type="component" value="Unassembled WGS sequence"/>
</dbReference>
<name>A0A4S4C6D9_9BACL</name>
<evidence type="ECO:0000313" key="4">
    <source>
        <dbReference type="Proteomes" id="UP000310636"/>
    </source>
</evidence>
<dbReference type="InterPro" id="IPR008928">
    <property type="entry name" value="6-hairpin_glycosidase_sf"/>
</dbReference>
<dbReference type="EMBL" id="SSOB01000004">
    <property type="protein sequence ID" value="THF83448.1"/>
    <property type="molecule type" value="Genomic_DNA"/>
</dbReference>
<dbReference type="SUPFAM" id="SSF48208">
    <property type="entry name" value="Six-hairpin glycosidases"/>
    <property type="match status" value="1"/>
</dbReference>
<accession>A0A4S4C6D9</accession>
<dbReference type="RefSeq" id="WP_136368604.1">
    <property type="nucleotide sequence ID" value="NZ_SSOB01000004.1"/>
</dbReference>
<dbReference type="Pfam" id="PF22422">
    <property type="entry name" value="MGH1-like_GH"/>
    <property type="match status" value="1"/>
</dbReference>
<organism evidence="3 4">
    <name type="scientific">Cohnella fermenti</name>
    <dbReference type="NCBI Taxonomy" id="2565925"/>
    <lineage>
        <taxon>Bacteria</taxon>
        <taxon>Bacillati</taxon>
        <taxon>Bacillota</taxon>
        <taxon>Bacilli</taxon>
        <taxon>Bacillales</taxon>
        <taxon>Paenibacillaceae</taxon>
        <taxon>Cohnella</taxon>
    </lineage>
</organism>